<evidence type="ECO:0000313" key="2">
    <source>
        <dbReference type="Proteomes" id="UP000064029"/>
    </source>
</evidence>
<name>A0A124R6K7_9BURK</name>
<dbReference type="OrthoDB" id="8612460at2"/>
<dbReference type="EMBL" id="LOXM01000295">
    <property type="protein sequence ID" value="KVG52295.1"/>
    <property type="molecule type" value="Genomic_DNA"/>
</dbReference>
<proteinExistence type="predicted"/>
<dbReference type="Proteomes" id="UP000064029">
    <property type="component" value="Unassembled WGS sequence"/>
</dbReference>
<protein>
    <submittedName>
        <fullName evidence="1">Uncharacterized protein</fullName>
    </submittedName>
</protein>
<organism evidence="1 2">
    <name type="scientific">Burkholderia ubonensis</name>
    <dbReference type="NCBI Taxonomy" id="101571"/>
    <lineage>
        <taxon>Bacteria</taxon>
        <taxon>Pseudomonadati</taxon>
        <taxon>Pseudomonadota</taxon>
        <taxon>Betaproteobacteria</taxon>
        <taxon>Burkholderiales</taxon>
        <taxon>Burkholderiaceae</taxon>
        <taxon>Burkholderia</taxon>
        <taxon>Burkholderia cepacia complex</taxon>
    </lineage>
</organism>
<reference evidence="1 2" key="1">
    <citation type="submission" date="2015-11" db="EMBL/GenBank/DDBJ databases">
        <title>Expanding the genomic diversity of Burkholderia species for the development of highly accurate diagnostics.</title>
        <authorList>
            <person name="Sahl J."/>
            <person name="Keim P."/>
            <person name="Wagner D."/>
        </authorList>
    </citation>
    <scope>NUCLEOTIDE SEQUENCE [LARGE SCALE GENOMIC DNA]</scope>
    <source>
        <strain evidence="1 2">MSMB2036</strain>
    </source>
</reference>
<evidence type="ECO:0000313" key="1">
    <source>
        <dbReference type="EMBL" id="KVG52295.1"/>
    </source>
</evidence>
<gene>
    <name evidence="1" type="ORF">WJ33_10290</name>
</gene>
<sequence length="68" mass="7666">MDREHLMAEISLEGQRLCVIDKEGGNDSMQIEFLVDLYILPDSVKMKFSLVDFMGAVGSARDELRKCA</sequence>
<comment type="caution">
    <text evidence="1">The sequence shown here is derived from an EMBL/GenBank/DDBJ whole genome shotgun (WGS) entry which is preliminary data.</text>
</comment>
<dbReference type="AlphaFoldDB" id="A0A124R6K7"/>
<accession>A0A124R6K7</accession>